<dbReference type="AlphaFoldDB" id="Q6CSQ2"/>
<dbReference type="OMA" id="FQRDLWE"/>
<gene>
    <name evidence="3" type="ORF">KLLA0_C18777g</name>
</gene>
<evidence type="ECO:0000256" key="1">
    <source>
        <dbReference type="ARBA" id="ARBA00022801"/>
    </source>
</evidence>
<proteinExistence type="predicted"/>
<dbReference type="EMBL" id="CR382123">
    <property type="protein sequence ID" value="CAH01888.1"/>
    <property type="molecule type" value="Genomic_DNA"/>
</dbReference>
<dbReference type="GO" id="GO:0016791">
    <property type="term" value="F:phosphatase activity"/>
    <property type="evidence" value="ECO:0007669"/>
    <property type="project" value="InterPro"/>
</dbReference>
<dbReference type="Gene3D" id="3.90.190.10">
    <property type="entry name" value="Protein tyrosine phosphatase superfamily"/>
    <property type="match status" value="1"/>
</dbReference>
<dbReference type="Pfam" id="PF03162">
    <property type="entry name" value="Y_phosphatase2"/>
    <property type="match status" value="1"/>
</dbReference>
<dbReference type="PaxDb" id="284590-Q6CSQ2"/>
<reference evidence="3 4" key="1">
    <citation type="journal article" date="2004" name="Nature">
        <title>Genome evolution in yeasts.</title>
        <authorList>
            <consortium name="Genolevures"/>
            <person name="Dujon B."/>
            <person name="Sherman D."/>
            <person name="Fischer G."/>
            <person name="Durrens P."/>
            <person name="Casaregola S."/>
            <person name="Lafontaine I."/>
            <person name="de Montigny J."/>
            <person name="Marck C."/>
            <person name="Neuveglise C."/>
            <person name="Talla E."/>
            <person name="Goffard N."/>
            <person name="Frangeul L."/>
            <person name="Aigle M."/>
            <person name="Anthouard V."/>
            <person name="Babour A."/>
            <person name="Barbe V."/>
            <person name="Barnay S."/>
            <person name="Blanchin S."/>
            <person name="Beckerich J.M."/>
            <person name="Beyne E."/>
            <person name="Bleykasten C."/>
            <person name="Boisrame A."/>
            <person name="Boyer J."/>
            <person name="Cattolico L."/>
            <person name="Confanioleri F."/>
            <person name="de Daruvar A."/>
            <person name="Despons L."/>
            <person name="Fabre E."/>
            <person name="Fairhead C."/>
            <person name="Ferry-Dumazet H."/>
            <person name="Groppi A."/>
            <person name="Hantraye F."/>
            <person name="Hennequin C."/>
            <person name="Jauniaux N."/>
            <person name="Joyet P."/>
            <person name="Kachouri R."/>
            <person name="Kerrest A."/>
            <person name="Koszul R."/>
            <person name="Lemaire M."/>
            <person name="Lesur I."/>
            <person name="Ma L."/>
            <person name="Muller H."/>
            <person name="Nicaud J.M."/>
            <person name="Nikolski M."/>
            <person name="Oztas S."/>
            <person name="Ozier-Kalogeropoulos O."/>
            <person name="Pellenz S."/>
            <person name="Potier S."/>
            <person name="Richard G.F."/>
            <person name="Straub M.L."/>
            <person name="Suleau A."/>
            <person name="Swennene D."/>
            <person name="Tekaia F."/>
            <person name="Wesolowski-Louvel M."/>
            <person name="Westhof E."/>
            <person name="Wirth B."/>
            <person name="Zeniou-Meyer M."/>
            <person name="Zivanovic I."/>
            <person name="Bolotin-Fukuhara M."/>
            <person name="Thierry A."/>
            <person name="Bouchier C."/>
            <person name="Caudron B."/>
            <person name="Scarpelli C."/>
            <person name="Gaillardin C."/>
            <person name="Weissenbach J."/>
            <person name="Wincker P."/>
            <person name="Souciet J.L."/>
        </authorList>
    </citation>
    <scope>NUCLEOTIDE SEQUENCE [LARGE SCALE GENOMIC DNA]</scope>
    <source>
        <strain evidence="4">ATCC 8585 / CBS 2359 / DSM 70799 / NBRC 1267 / NRRL Y-1140 / WM37</strain>
    </source>
</reference>
<evidence type="ECO:0000313" key="4">
    <source>
        <dbReference type="Proteomes" id="UP000000598"/>
    </source>
</evidence>
<dbReference type="Proteomes" id="UP000000598">
    <property type="component" value="Chromosome C"/>
</dbReference>
<dbReference type="KEGG" id="kla:KLLA0_C18777g"/>
<name>Q6CSQ2_KLULA</name>
<dbReference type="SUPFAM" id="SSF52799">
    <property type="entry name" value="(Phosphotyrosine protein) phosphatases II"/>
    <property type="match status" value="1"/>
</dbReference>
<feature type="region of interest" description="Disordered" evidence="2">
    <location>
        <begin position="188"/>
        <end position="229"/>
    </location>
</feature>
<protein>
    <submittedName>
        <fullName evidence="3">KLLA0C18777p</fullName>
    </submittedName>
</protein>
<dbReference type="FunCoup" id="Q6CSQ2">
    <property type="interactions" value="42"/>
</dbReference>
<evidence type="ECO:0000313" key="3">
    <source>
        <dbReference type="EMBL" id="CAH01888.1"/>
    </source>
</evidence>
<dbReference type="InParanoid" id="Q6CSQ2"/>
<evidence type="ECO:0000256" key="2">
    <source>
        <dbReference type="SAM" id="MobiDB-lite"/>
    </source>
</evidence>
<dbReference type="HOGENOM" id="CLU_036633_0_0_1"/>
<feature type="compositionally biased region" description="Low complexity" evidence="2">
    <location>
        <begin position="219"/>
        <end position="229"/>
    </location>
</feature>
<accession>Q6CSQ2</accession>
<sequence>MLVPPANFGIPEEGIYRCSKLETINLSFLETLNLNTIIFIGGQIPSNFFKEFFATNGIDYFVIKTSGDSSSLVAPDHKKRQSSANHGETRRKSLCDNCHYSYTLTDQDDLMLIKSQSIRRIFRILLDVSYHNVLLVDKTSAVIGILRKIQKWELSSIISEYRLFTGKNKNYFAETFLELIDIRLIQEEEQPNQQESHDTDSSTVTSRMDNLSVEEKQQQEQQQIQTVQESDLSMPPELPQHMMSMIHTMELKPEEDAKEHELPIKHSRSALGIFGNRYRLAFNKRERNEYTYYQASNVKNAFSIGVPTEEALPNWFKFQRDIWDQQHAVEEHNHYKESIFI</sequence>
<dbReference type="STRING" id="284590.Q6CSQ2"/>
<dbReference type="InterPro" id="IPR029021">
    <property type="entry name" value="Prot-tyrosine_phosphatase-like"/>
</dbReference>
<keyword evidence="4" id="KW-1185">Reference proteome</keyword>
<dbReference type="PRINTS" id="PR01911">
    <property type="entry name" value="PFDSPHPHTASE"/>
</dbReference>
<dbReference type="CDD" id="cd17662">
    <property type="entry name" value="PFA-DSP_Oca4"/>
    <property type="match status" value="1"/>
</dbReference>
<organism evidence="3 4">
    <name type="scientific">Kluyveromyces lactis (strain ATCC 8585 / CBS 2359 / DSM 70799 / NBRC 1267 / NRRL Y-1140 / WM37)</name>
    <name type="common">Yeast</name>
    <name type="synonym">Candida sphaerica</name>
    <dbReference type="NCBI Taxonomy" id="284590"/>
    <lineage>
        <taxon>Eukaryota</taxon>
        <taxon>Fungi</taxon>
        <taxon>Dikarya</taxon>
        <taxon>Ascomycota</taxon>
        <taxon>Saccharomycotina</taxon>
        <taxon>Saccharomycetes</taxon>
        <taxon>Saccharomycetales</taxon>
        <taxon>Saccharomycetaceae</taxon>
        <taxon>Kluyveromyces</taxon>
    </lineage>
</organism>
<dbReference type="PANTHER" id="PTHR31126">
    <property type="entry name" value="TYROSINE-PROTEIN PHOSPHATASE"/>
    <property type="match status" value="1"/>
</dbReference>
<dbReference type="InterPro" id="IPR020428">
    <property type="entry name" value="PFA-DSPs"/>
</dbReference>
<keyword evidence="1" id="KW-0378">Hydrolase</keyword>
<dbReference type="eggNOG" id="KOG1572">
    <property type="taxonomic scope" value="Eukaryota"/>
</dbReference>
<dbReference type="PANTHER" id="PTHR31126:SF70">
    <property type="entry name" value="PROTEIN OCA4"/>
    <property type="match status" value="1"/>
</dbReference>
<dbReference type="InterPro" id="IPR004861">
    <property type="entry name" value="Siw14-like"/>
</dbReference>